<reference evidence="2 3" key="1">
    <citation type="journal article" date="2012" name="PLoS ONE">
        <title>Genome Sequencing and Analysis of a Type A Clostridium perfringens Isolate from a Case of Bovine Clostridial Abomasitis.</title>
        <authorList>
            <person name="Nowell V.J."/>
            <person name="Kropinski A.M."/>
            <person name="Songer J.G."/>
            <person name="Macinnes J.I."/>
            <person name="Parreira V.R."/>
            <person name="Prescott J.F."/>
        </authorList>
    </citation>
    <scope>NUCLEOTIDE SEQUENCE [LARGE SCALE GENOMIC DNA]</scope>
    <source>
        <strain evidence="2 3">F262</strain>
    </source>
</reference>
<dbReference type="EMBL" id="AFES01000013">
    <property type="protein sequence ID" value="EIA18216.1"/>
    <property type="molecule type" value="Genomic_DNA"/>
</dbReference>
<dbReference type="RefSeq" id="WP_003473910.1">
    <property type="nucleotide sequence ID" value="NZ_CM001477.1"/>
</dbReference>
<evidence type="ECO:0000259" key="1">
    <source>
        <dbReference type="Pfam" id="PF00534"/>
    </source>
</evidence>
<feature type="domain" description="Glycosyl transferase family 1" evidence="1">
    <location>
        <begin position="226"/>
        <end position="375"/>
    </location>
</feature>
<accession>A0AAV3FFX5</accession>
<dbReference type="InterPro" id="IPR001296">
    <property type="entry name" value="Glyco_trans_1"/>
</dbReference>
<evidence type="ECO:0000313" key="3">
    <source>
        <dbReference type="Proteomes" id="UP000005358"/>
    </source>
</evidence>
<organism evidence="2 3">
    <name type="scientific">Clostridium perfringens F262</name>
    <dbReference type="NCBI Taxonomy" id="883064"/>
    <lineage>
        <taxon>Bacteria</taxon>
        <taxon>Bacillati</taxon>
        <taxon>Bacillota</taxon>
        <taxon>Clostridia</taxon>
        <taxon>Eubacteriales</taxon>
        <taxon>Clostridiaceae</taxon>
        <taxon>Clostridium</taxon>
    </lineage>
</organism>
<sequence>MKKILFMIINMNIGGMEKALLNMINEMDKKQYEITILMLEEYGGFIKDIPSHVKKEYMSGYKNIKRVLNQPPRYIIYELIKDKSYIKAFNIFFLTLITKILGDRTLFFKYIFKSYSKDSKIYDLAIAYAGPTDYITYYVLDKINARKKVQWIHFDVSKVGFNKQFAKNKYKKFDKIFLVSNEAKSKLISEVPSLKEKVDIFYNIISNEDIKKSLLKADGFNDNFKGIRILTVGRLSFEKGQDMSIKAAKMLFENGIDFRWYCIGEGNQRKNYEELIEEYDLNKRFILLGSNNNPYKYMEECDIYVQSSRHEGYCITLAEARILNKPIVTTNFTGAREQIIHEKTGLICDCNESSIYTQVRRLIECNNLRDEFKKNLKYANGIEQNHLYKLDNIIN</sequence>
<dbReference type="CDD" id="cd03811">
    <property type="entry name" value="GT4_GT28_WabH-like"/>
    <property type="match status" value="1"/>
</dbReference>
<dbReference type="AlphaFoldDB" id="A0AAV3FFX5"/>
<dbReference type="PANTHER" id="PTHR12526:SF630">
    <property type="entry name" value="GLYCOSYLTRANSFERASE"/>
    <property type="match status" value="1"/>
</dbReference>
<name>A0AAV3FFX5_CLOPF</name>
<gene>
    <name evidence="2" type="ORF">HA1_02437</name>
</gene>
<proteinExistence type="predicted"/>
<dbReference type="GO" id="GO:0016757">
    <property type="term" value="F:glycosyltransferase activity"/>
    <property type="evidence" value="ECO:0007669"/>
    <property type="project" value="InterPro"/>
</dbReference>
<protein>
    <submittedName>
        <fullName evidence="2">Galactosyl transferase</fullName>
    </submittedName>
</protein>
<evidence type="ECO:0000313" key="2">
    <source>
        <dbReference type="EMBL" id="EIA18216.1"/>
    </source>
</evidence>
<dbReference type="Gene3D" id="3.40.50.2000">
    <property type="entry name" value="Glycogen Phosphorylase B"/>
    <property type="match status" value="2"/>
</dbReference>
<dbReference type="PANTHER" id="PTHR12526">
    <property type="entry name" value="GLYCOSYLTRANSFERASE"/>
    <property type="match status" value="1"/>
</dbReference>
<comment type="caution">
    <text evidence="2">The sequence shown here is derived from an EMBL/GenBank/DDBJ whole genome shotgun (WGS) entry which is preliminary data.</text>
</comment>
<dbReference type="Proteomes" id="UP000005358">
    <property type="component" value="Chromosome"/>
</dbReference>
<dbReference type="Pfam" id="PF00534">
    <property type="entry name" value="Glycos_transf_1"/>
    <property type="match status" value="1"/>
</dbReference>
<dbReference type="SUPFAM" id="SSF53756">
    <property type="entry name" value="UDP-Glycosyltransferase/glycogen phosphorylase"/>
    <property type="match status" value="1"/>
</dbReference>
<keyword evidence="2" id="KW-0808">Transferase</keyword>